<evidence type="ECO:0000313" key="4">
    <source>
        <dbReference type="Proteomes" id="UP000198341"/>
    </source>
</evidence>
<dbReference type="CDD" id="cd00609">
    <property type="entry name" value="AAT_like"/>
    <property type="match status" value="1"/>
</dbReference>
<keyword evidence="4" id="KW-1185">Reference proteome</keyword>
<dbReference type="GO" id="GO:0047536">
    <property type="term" value="F:2-aminoadipate transaminase activity"/>
    <property type="evidence" value="ECO:0007669"/>
    <property type="project" value="TreeGrafter"/>
</dbReference>
<dbReference type="PANTHER" id="PTHR42858:SF1">
    <property type="entry name" value="LD15494P"/>
    <property type="match status" value="1"/>
</dbReference>
<dbReference type="Proteomes" id="UP000198341">
    <property type="component" value="Chromosome 1"/>
</dbReference>
<protein>
    <submittedName>
        <fullName evidence="3">Aminotransferase</fullName>
    </submittedName>
</protein>
<reference evidence="3 4" key="1">
    <citation type="submission" date="2011-10" db="EMBL/GenBank/DDBJ databases">
        <authorList>
            <person name="Genoscope - CEA"/>
        </authorList>
    </citation>
    <scope>NUCLEOTIDE SEQUENCE [LARGE SCALE GENOMIC DNA]</scope>
    <source>
        <strain evidence="3 4">RCC 1105</strain>
    </source>
</reference>
<accession>K8EXT9</accession>
<dbReference type="SUPFAM" id="SSF53383">
    <property type="entry name" value="PLP-dependent transferases"/>
    <property type="match status" value="1"/>
</dbReference>
<keyword evidence="3" id="KW-0808">Transferase</keyword>
<feature type="domain" description="Aminotransferase class I/classII large" evidence="2">
    <location>
        <begin position="160"/>
        <end position="519"/>
    </location>
</feature>
<dbReference type="InterPro" id="IPR015424">
    <property type="entry name" value="PyrdxlP-dep_Trfase"/>
</dbReference>
<evidence type="ECO:0000259" key="2">
    <source>
        <dbReference type="Pfam" id="PF00155"/>
    </source>
</evidence>
<dbReference type="AlphaFoldDB" id="K8EXT9"/>
<dbReference type="PANTHER" id="PTHR42858">
    <property type="entry name" value="AMINOTRANSFERASE"/>
    <property type="match status" value="1"/>
</dbReference>
<dbReference type="Gene3D" id="3.90.1150.10">
    <property type="entry name" value="Aspartate Aminotransferase, domain 1"/>
    <property type="match status" value="2"/>
</dbReference>
<dbReference type="InterPro" id="IPR015422">
    <property type="entry name" value="PyrdxlP-dep_Trfase_small"/>
</dbReference>
<dbReference type="eggNOG" id="KOG0634">
    <property type="taxonomic scope" value="Eukaryota"/>
</dbReference>
<sequence length="540" mass="60303">MSHHFLTNHNYSVQPKSSSSPSKIINTIKSTTTPTTNKRKHSCYYPTTTTMASAKIGPTQSPLLANQPKDTINLAVGHPMHSELPNKIISDALKRCGSKLKHNQLDLNYIPSEGPTGAVEELCSFLRRQYKEEEKEEEMRVTGYQAKTEQNENDETKMQSKAGTTTTTTSATTATKNVLQPEDLFFTSGVSHGIEMATSILAKPNDIVVCEKATYFLATKIFEDHDMEITTVKSNEFGLDVNALKIRLEEGDTFINPINSILENVGATPRKKRKVLFRPKLVYIVPTHSNPQGVTMPQKAREELVRLAHEYKFHIIADEVYHILSWSKEPLPDRFCKVERKYLAKNPEEANGDFRAVVSVSSFTKILAPALRVGWIETADSVMRGKFSKRGYIISGGNSAGFSANVVCEAIKQTETEAFMNDLKGSYASRCAVLCNKLEREGCGWEFEKPSGGYFVWIKLPEGVTSKSLEPYAQHLKVAYLAGERCSANDACKEDLERYIRLCFAHLSASEIQEGVSKLSEAVLRVMSFQDVESKRLGED</sequence>
<dbReference type="STRING" id="41875.K8EXT9"/>
<dbReference type="Pfam" id="PF00155">
    <property type="entry name" value="Aminotran_1_2"/>
    <property type="match status" value="1"/>
</dbReference>
<feature type="compositionally biased region" description="Polar residues" evidence="1">
    <location>
        <begin position="1"/>
        <end position="14"/>
    </location>
</feature>
<dbReference type="InterPro" id="IPR004839">
    <property type="entry name" value="Aminotransferase_I/II_large"/>
</dbReference>
<dbReference type="EMBL" id="FO082278">
    <property type="protein sequence ID" value="CCO14073.1"/>
    <property type="molecule type" value="Genomic_DNA"/>
</dbReference>
<keyword evidence="3" id="KW-0032">Aminotransferase</keyword>
<organism evidence="3 4">
    <name type="scientific">Bathycoccus prasinos</name>
    <dbReference type="NCBI Taxonomy" id="41875"/>
    <lineage>
        <taxon>Eukaryota</taxon>
        <taxon>Viridiplantae</taxon>
        <taxon>Chlorophyta</taxon>
        <taxon>Mamiellophyceae</taxon>
        <taxon>Mamiellales</taxon>
        <taxon>Bathycoccaceae</taxon>
        <taxon>Bathycoccus</taxon>
    </lineage>
</organism>
<dbReference type="GeneID" id="19018280"/>
<dbReference type="Gene3D" id="3.40.640.10">
    <property type="entry name" value="Type I PLP-dependent aspartate aminotransferase-like (Major domain)"/>
    <property type="match status" value="2"/>
</dbReference>
<proteinExistence type="predicted"/>
<evidence type="ECO:0000313" key="3">
    <source>
        <dbReference type="EMBL" id="CCO14073.1"/>
    </source>
</evidence>
<evidence type="ECO:0000256" key="1">
    <source>
        <dbReference type="SAM" id="MobiDB-lite"/>
    </source>
</evidence>
<dbReference type="OrthoDB" id="7042322at2759"/>
<gene>
    <name evidence="3" type="ORF">Bathy01g05450</name>
</gene>
<feature type="compositionally biased region" description="Low complexity" evidence="1">
    <location>
        <begin position="15"/>
        <end position="36"/>
    </location>
</feature>
<dbReference type="KEGG" id="bpg:Bathy01g05450"/>
<dbReference type="GO" id="GO:0030170">
    <property type="term" value="F:pyridoxal phosphate binding"/>
    <property type="evidence" value="ECO:0007669"/>
    <property type="project" value="InterPro"/>
</dbReference>
<dbReference type="RefSeq" id="XP_007515194.1">
    <property type="nucleotide sequence ID" value="XM_007515132.1"/>
</dbReference>
<name>K8EXT9_9CHLO</name>
<feature type="region of interest" description="Disordered" evidence="1">
    <location>
        <begin position="1"/>
        <end position="42"/>
    </location>
</feature>
<feature type="region of interest" description="Disordered" evidence="1">
    <location>
        <begin position="136"/>
        <end position="171"/>
    </location>
</feature>
<dbReference type="InterPro" id="IPR015421">
    <property type="entry name" value="PyrdxlP-dep_Trfase_major"/>
</dbReference>